<comment type="caution">
    <text evidence="2">The sequence shown here is derived from an EMBL/GenBank/DDBJ whole genome shotgun (WGS) entry which is preliminary data.</text>
</comment>
<name>A0A5K0U8Q5_9VIRU</name>
<organism evidence="2 3">
    <name type="scientific">Yasminevirus sp. GU-2018</name>
    <dbReference type="NCBI Taxonomy" id="2420051"/>
    <lineage>
        <taxon>Viruses</taxon>
        <taxon>Varidnaviria</taxon>
        <taxon>Bamfordvirae</taxon>
        <taxon>Nucleocytoviricota</taxon>
        <taxon>Megaviricetes</taxon>
        <taxon>Imitervirales</taxon>
        <taxon>Mimiviridae</taxon>
        <taxon>Klosneuvirinae</taxon>
        <taxon>Yasminevirus</taxon>
        <taxon>Yasminevirus saudimassiliense</taxon>
    </lineage>
</organism>
<evidence type="ECO:0000256" key="1">
    <source>
        <dbReference type="SAM" id="Coils"/>
    </source>
</evidence>
<evidence type="ECO:0000313" key="3">
    <source>
        <dbReference type="Proteomes" id="UP000594342"/>
    </source>
</evidence>
<accession>A0A5K0U8Q5</accession>
<sequence>MQYDDSTIAMPAQFGLVISDTIDERDSIIDRLLKERRQTDASIKKLTSAEVREKDLLDEIAGLKRQITSLGSVPFSGNDIESREQKCVDFLTKENLVDISIIRGKIADVNVFLDPLVAKDPATLTPREKSQIKMLKAQKRLLIGEFSFNNMLAKNMGEYYCDRILND</sequence>
<feature type="coiled-coil region" evidence="1">
    <location>
        <begin position="29"/>
        <end position="66"/>
    </location>
</feature>
<keyword evidence="3" id="KW-1185">Reference proteome</keyword>
<keyword evidence="1" id="KW-0175">Coiled coil</keyword>
<protein>
    <submittedName>
        <fullName evidence="2">Uncharacterized protein</fullName>
    </submittedName>
</protein>
<dbReference type="EMBL" id="UPSH01000001">
    <property type="protein sequence ID" value="VBB18190.1"/>
    <property type="molecule type" value="Genomic_DNA"/>
</dbReference>
<reference evidence="2 3" key="1">
    <citation type="submission" date="2018-10" db="EMBL/GenBank/DDBJ databases">
        <authorList>
            <consortium name="IHU Genomes"/>
        </authorList>
    </citation>
    <scope>NUCLEOTIDE SEQUENCE [LARGE SCALE GENOMIC DNA]</scope>
    <source>
        <strain evidence="2 3">A1</strain>
    </source>
</reference>
<gene>
    <name evidence="2" type="ORF">YASMINEVIRUS_653</name>
</gene>
<proteinExistence type="predicted"/>
<dbReference type="Proteomes" id="UP000594342">
    <property type="component" value="Unassembled WGS sequence"/>
</dbReference>
<evidence type="ECO:0000313" key="2">
    <source>
        <dbReference type="EMBL" id="VBB18190.1"/>
    </source>
</evidence>